<keyword evidence="2" id="KW-1185">Reference proteome</keyword>
<gene>
    <name evidence="1" type="ORF">SG35_028990</name>
</gene>
<dbReference type="Proteomes" id="UP000032568">
    <property type="component" value="Chromosome pTact"/>
</dbReference>
<sequence length="59" mass="6834">MNKLAFSSMENHPDNDVNVAELQEKQPAEKVMAKPLINAKREARAQALYVLFNRYKESR</sequence>
<reference evidence="1 2" key="1">
    <citation type="journal article" date="2015" name="Genome Announc.">
        <title>Draft Genome Sequences of Marine Isolates of Thalassomonas viridans and Thalassomonas actiniarum.</title>
        <authorList>
            <person name="Olonade I."/>
            <person name="van Zyl L.J."/>
            <person name="Trindade M."/>
        </authorList>
    </citation>
    <scope>NUCLEOTIDE SEQUENCE [LARGE SCALE GENOMIC DNA]</scope>
    <source>
        <strain evidence="1 2">A5K-106</strain>
    </source>
</reference>
<evidence type="ECO:0000313" key="1">
    <source>
        <dbReference type="EMBL" id="WDE02448.1"/>
    </source>
</evidence>
<dbReference type="AlphaFoldDB" id="A0AAE9YX14"/>
<evidence type="ECO:0000313" key="2">
    <source>
        <dbReference type="Proteomes" id="UP000032568"/>
    </source>
</evidence>
<protein>
    <submittedName>
        <fullName evidence="1">Uncharacterized protein</fullName>
    </submittedName>
</protein>
<accession>A0AAE9YX14</accession>
<name>A0AAE9YX14_9GAMM</name>
<dbReference type="KEGG" id="tact:SG35_028990"/>
<dbReference type="EMBL" id="CP059736">
    <property type="protein sequence ID" value="WDE02448.1"/>
    <property type="molecule type" value="Genomic_DNA"/>
</dbReference>
<proteinExistence type="predicted"/>
<organism evidence="1 2">
    <name type="scientific">Thalassomonas actiniarum</name>
    <dbReference type="NCBI Taxonomy" id="485447"/>
    <lineage>
        <taxon>Bacteria</taxon>
        <taxon>Pseudomonadati</taxon>
        <taxon>Pseudomonadota</taxon>
        <taxon>Gammaproteobacteria</taxon>
        <taxon>Alteromonadales</taxon>
        <taxon>Colwelliaceae</taxon>
        <taxon>Thalassomonas</taxon>
    </lineage>
</organism>
<dbReference type="RefSeq" id="WP_152646603.1">
    <property type="nucleotide sequence ID" value="NZ_CP059736.1"/>
</dbReference>
<reference evidence="1 2" key="2">
    <citation type="journal article" date="2022" name="Mar. Drugs">
        <title>Bioassay-Guided Fractionation Leads to the Detection of Cholic Acid Generated by the Rare Thalassomonas sp.</title>
        <authorList>
            <person name="Pheiffer F."/>
            <person name="Schneider Y.K."/>
            <person name="Hansen E.H."/>
            <person name="Andersen J.H."/>
            <person name="Isaksson J."/>
            <person name="Busche T."/>
            <person name="R C."/>
            <person name="Kalinowski J."/>
            <person name="Zyl L.V."/>
            <person name="Trindade M."/>
        </authorList>
    </citation>
    <scope>NUCLEOTIDE SEQUENCE [LARGE SCALE GENOMIC DNA]</scope>
    <source>
        <strain evidence="1 2">A5K-106</strain>
    </source>
</reference>